<dbReference type="GO" id="GO:0010008">
    <property type="term" value="C:endosome membrane"/>
    <property type="evidence" value="ECO:0007669"/>
    <property type="project" value="TreeGrafter"/>
</dbReference>
<dbReference type="Gene3D" id="1.20.58.900">
    <property type="match status" value="1"/>
</dbReference>
<dbReference type="InterPro" id="IPR053015">
    <property type="entry name" value="PH_domain-containing_M2"/>
</dbReference>
<dbReference type="Proteomes" id="UP000466442">
    <property type="component" value="Linkage Group LG16"/>
</dbReference>
<dbReference type="Gene3D" id="2.30.29.30">
    <property type="entry name" value="Pleckstrin-homology domain (PH domain)/Phosphotyrosine-binding domain (PTB)"/>
    <property type="match status" value="1"/>
</dbReference>
<dbReference type="PANTHER" id="PTHR46556">
    <property type="entry name" value="PLECKSTRIN HOMOLOGY DOMAIN-CONTAINING FAMILY M MEMBER 2"/>
    <property type="match status" value="1"/>
</dbReference>
<dbReference type="InterPro" id="IPR011993">
    <property type="entry name" value="PH-like_dom_sf"/>
</dbReference>
<reference evidence="1" key="1">
    <citation type="journal article" date="2021" name="Mol. Ecol. Resour.">
        <title>Apolygus lucorum genome provides insights into omnivorousness and mesophyll feeding.</title>
        <authorList>
            <person name="Liu Y."/>
            <person name="Liu H."/>
            <person name="Wang H."/>
            <person name="Huang T."/>
            <person name="Liu B."/>
            <person name="Yang B."/>
            <person name="Yin L."/>
            <person name="Li B."/>
            <person name="Zhang Y."/>
            <person name="Zhang S."/>
            <person name="Jiang F."/>
            <person name="Zhang X."/>
            <person name="Ren Y."/>
            <person name="Wang B."/>
            <person name="Wang S."/>
            <person name="Lu Y."/>
            <person name="Wu K."/>
            <person name="Fan W."/>
            <person name="Wang G."/>
        </authorList>
    </citation>
    <scope>NUCLEOTIDE SEQUENCE</scope>
    <source>
        <strain evidence="1">12Hb</strain>
    </source>
</reference>
<dbReference type="PANTHER" id="PTHR46556:SF1">
    <property type="entry name" value="PLECKSTRIN HOMOLOGY DOMAIN-CONTAINING FAMILY M MEMBER 2"/>
    <property type="match status" value="1"/>
</dbReference>
<dbReference type="InterPro" id="IPR037213">
    <property type="entry name" value="Run_dom_sf"/>
</dbReference>
<dbReference type="GO" id="GO:0032418">
    <property type="term" value="P:lysosome localization"/>
    <property type="evidence" value="ECO:0007669"/>
    <property type="project" value="TreeGrafter"/>
</dbReference>
<dbReference type="PROSITE" id="PS50826">
    <property type="entry name" value="RUN"/>
    <property type="match status" value="1"/>
</dbReference>
<accession>A0A6A4IYF7</accession>
<dbReference type="AlphaFoldDB" id="A0A6A4IYF7"/>
<name>A0A6A4IYF7_APOLU</name>
<dbReference type="Pfam" id="PF02759">
    <property type="entry name" value="RUN"/>
    <property type="match status" value="1"/>
</dbReference>
<dbReference type="InterPro" id="IPR004012">
    <property type="entry name" value="Run_dom"/>
</dbReference>
<dbReference type="GO" id="GO:0019894">
    <property type="term" value="F:kinesin binding"/>
    <property type="evidence" value="ECO:0007669"/>
    <property type="project" value="TreeGrafter"/>
</dbReference>
<evidence type="ECO:0000313" key="2">
    <source>
        <dbReference type="Proteomes" id="UP000466442"/>
    </source>
</evidence>
<dbReference type="OrthoDB" id="9983817at2759"/>
<keyword evidence="2" id="KW-1185">Reference proteome</keyword>
<gene>
    <name evidence="1" type="ORF">GE061_007700</name>
</gene>
<dbReference type="GO" id="GO:0032880">
    <property type="term" value="P:regulation of protein localization"/>
    <property type="evidence" value="ECO:0007669"/>
    <property type="project" value="TreeGrafter"/>
</dbReference>
<evidence type="ECO:0000313" key="1">
    <source>
        <dbReference type="EMBL" id="KAF6197957.1"/>
    </source>
</evidence>
<dbReference type="EMBL" id="WIXP02000016">
    <property type="protein sequence ID" value="KAF6197957.1"/>
    <property type="molecule type" value="Genomic_DNA"/>
</dbReference>
<proteinExistence type="predicted"/>
<dbReference type="GO" id="GO:0007030">
    <property type="term" value="P:Golgi organization"/>
    <property type="evidence" value="ECO:0007669"/>
    <property type="project" value="TreeGrafter"/>
</dbReference>
<protein>
    <submittedName>
        <fullName evidence="1">Uncharacterized protein</fullName>
    </submittedName>
</protein>
<comment type="caution">
    <text evidence="1">The sequence shown here is derived from an EMBL/GenBank/DDBJ whole genome shotgun (WGS) entry which is preliminary data.</text>
</comment>
<sequence length="764" mass="85900">MRPDHDFIDADCLLRNLKNGMELSFAFCLLPNEERSVGLNSLIVRAVGEILAHGLREKKYGYWHIVRELTHSSTRQCIARALKHVSDNNRRGLFWIYYTLIEGSLDSYMQCLVTDKVVLEKHYLEYALLRDTFCSTKFVLLLTSLAQINILPLDSTSRVGLSLEVVDNRPLPYDWNSLASTTFLPDSPSTVASSPTDSGVHGSMDNFSPSICTPIQEKPWLSETTVTPLEAAFSDCSLSSAAEPSVIRRRKRVSFHETVIGDGPKGTVWERRSADVETMAWWKCNQAVEDHGEDALNMERGVPEGSDDPPAIFESHNMNDNPPQIVHSTPIKWKVPAKAVKSKLVERRGRGHLMPVYPGPVPVPDVPPDDDEFDVVDLPMMIQVSGTQLALERLLESTVYKMFQMVDIEGNSYICALAKEDVCLLSLTNDRALHLHRIHYQDMKHIFVGPSSEHITFEGDLKFLLTSRGEEFCSWLHYAVSQEGNKDLDFIRISPQDAFSKALKDMKSMDVEDVIHSTWAIVCDTFNSSDLAYNDHLMFSLGTTQKFWEPAFVEISKNGLLEVRPCSKGLKALSLPLRDCSSCDRVLSGRPHTFLLKFGMSRQPMTLCLAAPDDYVMSSWMQAILIAVASCKSKSSRDSVKTGCTEGHHLIASSGFIALINSARDKVVSRALLNDIAGLLVGPAYVILELDCHEVEDKASDWVLYFYCEELKHSFISLLTELRPHLQQMIFEHKVMSCNWVRCETEQSQLSASFEPIISHIKSL</sequence>
<dbReference type="SUPFAM" id="SSF140741">
    <property type="entry name" value="RUN domain-like"/>
    <property type="match status" value="1"/>
</dbReference>
<dbReference type="SUPFAM" id="SSF50729">
    <property type="entry name" value="PH domain-like"/>
    <property type="match status" value="1"/>
</dbReference>
<organism evidence="1 2">
    <name type="scientific">Apolygus lucorum</name>
    <name type="common">Small green plant bug</name>
    <name type="synonym">Lygocoris lucorum</name>
    <dbReference type="NCBI Taxonomy" id="248454"/>
    <lineage>
        <taxon>Eukaryota</taxon>
        <taxon>Metazoa</taxon>
        <taxon>Ecdysozoa</taxon>
        <taxon>Arthropoda</taxon>
        <taxon>Hexapoda</taxon>
        <taxon>Insecta</taxon>
        <taxon>Pterygota</taxon>
        <taxon>Neoptera</taxon>
        <taxon>Paraneoptera</taxon>
        <taxon>Hemiptera</taxon>
        <taxon>Heteroptera</taxon>
        <taxon>Panheteroptera</taxon>
        <taxon>Cimicomorpha</taxon>
        <taxon>Miridae</taxon>
        <taxon>Mirini</taxon>
        <taxon>Apolygus</taxon>
    </lineage>
</organism>
<dbReference type="SMART" id="SM00593">
    <property type="entry name" value="RUN"/>
    <property type="match status" value="1"/>
</dbReference>